<evidence type="ECO:0000313" key="3">
    <source>
        <dbReference type="EMBL" id="WWT54588.1"/>
    </source>
</evidence>
<evidence type="ECO:0000256" key="1">
    <source>
        <dbReference type="ARBA" id="ARBA00006432"/>
    </source>
</evidence>
<reference evidence="3 4" key="1">
    <citation type="submission" date="2024-02" db="EMBL/GenBank/DDBJ databases">
        <title>Distribution and functional of Brevundimonas-related endobacteria within Verticillium dahliae.</title>
        <authorList>
            <person name="Zeng H."/>
        </authorList>
    </citation>
    <scope>NUCLEOTIDE SEQUENCE [LARGE SCALE GENOMIC DNA]</scope>
    <source>
        <strain evidence="3 4">TRM 44200</strain>
    </source>
</reference>
<accession>A0ABZ2IC72</accession>
<organism evidence="3 4">
    <name type="scientific">Brevundimonas olei</name>
    <dbReference type="NCBI Taxonomy" id="657642"/>
    <lineage>
        <taxon>Bacteria</taxon>
        <taxon>Pseudomonadati</taxon>
        <taxon>Pseudomonadota</taxon>
        <taxon>Alphaproteobacteria</taxon>
        <taxon>Caulobacterales</taxon>
        <taxon>Caulobacteraceae</taxon>
        <taxon>Brevundimonas</taxon>
    </lineage>
</organism>
<dbReference type="Pfam" id="PF00501">
    <property type="entry name" value="AMP-binding"/>
    <property type="match status" value="1"/>
</dbReference>
<dbReference type="InterPro" id="IPR042099">
    <property type="entry name" value="ANL_N_sf"/>
</dbReference>
<dbReference type="InterPro" id="IPR045851">
    <property type="entry name" value="AMP-bd_C_sf"/>
</dbReference>
<protein>
    <submittedName>
        <fullName evidence="3">AMP-binding protein</fullName>
    </submittedName>
</protein>
<evidence type="ECO:0000259" key="2">
    <source>
        <dbReference type="Pfam" id="PF00501"/>
    </source>
</evidence>
<dbReference type="Proteomes" id="UP001363460">
    <property type="component" value="Chromosome"/>
</dbReference>
<sequence>MFLGHVERHARERAAQVALRWSQTGAELTYSELWARTGERAQRLATLGLEGAPLLIFGANNPDAVISFIAAMRAGFAPSFMPLPAARFDDQAFWSGHAALFAHLGQGAVLAPQIAVDAIRLECPTIGLTLIASEEIDGLAASPLPARPPASAVALLQHSSGTTGVKKGVPLSYRAIDVQLRAYAEAVEFDSDSIIASWLPLYHDMGLIACLLLPLTFGAEVDFIDPFYWTAHPQSLFEVVEQRRATHVWLPNFAFRHLERAVRRTDRIWALGSVKAWVNCSEPCKPETFAAFLARYADHGVTASSLTCCYAMAETVFAVTQSPPGTPVTIQHVAAIGFGEIGEAVVPCSPSEAAVSILGCGRTIPGCRVRIRDAGGQDRIYGEIEVAAEFLFDGYFQAAERTAMALQDGWYRTGDIGFIDSAELFVCGRLDDRIIVGGRNLYAHQIEQLIAGVPGVAPGRVAAIGVYHPDSGSERLIIAAEISGESEAISKMIIQTLNTSLGLRPADVRLFSDRRIIKTTSGKVDRKRNRERYLSGGFA</sequence>
<keyword evidence="4" id="KW-1185">Reference proteome</keyword>
<proteinExistence type="inferred from homology"/>
<dbReference type="InterPro" id="IPR000873">
    <property type="entry name" value="AMP-dep_synth/lig_dom"/>
</dbReference>
<dbReference type="Gene3D" id="3.30.300.30">
    <property type="match status" value="1"/>
</dbReference>
<evidence type="ECO:0000313" key="4">
    <source>
        <dbReference type="Proteomes" id="UP001363460"/>
    </source>
</evidence>
<name>A0ABZ2IC72_9CAUL</name>
<dbReference type="SUPFAM" id="SSF56801">
    <property type="entry name" value="Acetyl-CoA synthetase-like"/>
    <property type="match status" value="1"/>
</dbReference>
<gene>
    <name evidence="3" type="ORF">V8J38_15255</name>
</gene>
<dbReference type="RefSeq" id="WP_291783248.1">
    <property type="nucleotide sequence ID" value="NZ_CP146369.1"/>
</dbReference>
<dbReference type="PANTHER" id="PTHR22754:SF32">
    <property type="entry name" value="DISCO-INTERACTING PROTEIN 2"/>
    <property type="match status" value="1"/>
</dbReference>
<feature type="domain" description="AMP-dependent synthetase/ligase" evidence="2">
    <location>
        <begin position="7"/>
        <end position="396"/>
    </location>
</feature>
<dbReference type="Gene3D" id="3.40.50.12780">
    <property type="entry name" value="N-terminal domain of ligase-like"/>
    <property type="match status" value="1"/>
</dbReference>
<dbReference type="EMBL" id="CP146369">
    <property type="protein sequence ID" value="WWT54588.1"/>
    <property type="molecule type" value="Genomic_DNA"/>
</dbReference>
<comment type="similarity">
    <text evidence="1">Belongs to the ATP-dependent AMP-binding enzyme family.</text>
</comment>
<dbReference type="PANTHER" id="PTHR22754">
    <property type="entry name" value="DISCO-INTERACTING PROTEIN 2 DIP2 -RELATED"/>
    <property type="match status" value="1"/>
</dbReference>